<dbReference type="EMBL" id="QKSB01000006">
    <property type="protein sequence ID" value="PZE16839.1"/>
    <property type="molecule type" value="Genomic_DNA"/>
</dbReference>
<feature type="transmembrane region" description="Helical" evidence="1">
    <location>
        <begin position="63"/>
        <end position="88"/>
    </location>
</feature>
<evidence type="ECO:0008006" key="4">
    <source>
        <dbReference type="Google" id="ProtNLM"/>
    </source>
</evidence>
<protein>
    <recommendedName>
        <fullName evidence="4">PNPLA domain-containing protein</fullName>
    </recommendedName>
</protein>
<keyword evidence="3" id="KW-1185">Reference proteome</keyword>
<feature type="transmembrane region" description="Helical" evidence="1">
    <location>
        <begin position="140"/>
        <end position="160"/>
    </location>
</feature>
<name>A0A2W1MXH7_9FLAO</name>
<organism evidence="2 3">
    <name type="scientific">Putridiphycobacter roseus</name>
    <dbReference type="NCBI Taxonomy" id="2219161"/>
    <lineage>
        <taxon>Bacteria</taxon>
        <taxon>Pseudomonadati</taxon>
        <taxon>Bacteroidota</taxon>
        <taxon>Flavobacteriia</taxon>
        <taxon>Flavobacteriales</taxon>
        <taxon>Crocinitomicaceae</taxon>
        <taxon>Putridiphycobacter</taxon>
    </lineage>
</organism>
<feature type="transmembrane region" description="Helical" evidence="1">
    <location>
        <begin position="25"/>
        <end position="51"/>
    </location>
</feature>
<evidence type="ECO:0000313" key="3">
    <source>
        <dbReference type="Proteomes" id="UP000249248"/>
    </source>
</evidence>
<keyword evidence="1" id="KW-0812">Transmembrane</keyword>
<gene>
    <name evidence="2" type="ORF">DNU06_11320</name>
</gene>
<feature type="transmembrane region" description="Helical" evidence="1">
    <location>
        <begin position="232"/>
        <end position="251"/>
    </location>
</feature>
<dbReference type="AlphaFoldDB" id="A0A2W1MXH7"/>
<evidence type="ECO:0000256" key="1">
    <source>
        <dbReference type="SAM" id="Phobius"/>
    </source>
</evidence>
<proteinExistence type="predicted"/>
<feature type="transmembrane region" description="Helical" evidence="1">
    <location>
        <begin position="100"/>
        <end position="120"/>
    </location>
</feature>
<comment type="caution">
    <text evidence="2">The sequence shown here is derived from an EMBL/GenBank/DDBJ whole genome shotgun (WGS) entry which is preliminary data.</text>
</comment>
<keyword evidence="1" id="KW-1133">Transmembrane helix</keyword>
<dbReference type="Gene3D" id="3.40.1090.10">
    <property type="entry name" value="Cytosolic phospholipase A2 catalytic domain"/>
    <property type="match status" value="1"/>
</dbReference>
<keyword evidence="1" id="KW-0472">Membrane</keyword>
<sequence>MAQLKNYLKFFPLQLFFLHFKKNQALMLVWLVLFGIITQNVALSFGIPYLFLSPEYLNEVSNLSYFILGFGIGGFFMAFHLYSYLILGPSFPFIATLARPFYKFCINNSFIPLLFLIFLIKNIYQLEYYEDLKSLNNIHFYVLSLVAGVVAFLVIAMLYFRLTNKNSDKFTSQKENLAKSIFIRPFTYMKLGASIKYRPVYYMKSLFVIKQTRTVEHYDKEMFEKVLKQNQFNATLFELIVVFSFIGLGLFQGNDVLLIPAATSIMLLFTLFIMIFSIIYSWLRKWTLAIIVVLAVLLNYLSYHTEYWSLKSYAYGLDYQSNVPYNLNSLIDIQYNDSLLAADLATHIEILKNWKRKAAKSQGLRKPKLIIINVSGGGLRAALWTFNVMQKLNEAFEGKFMKSTHLITGASGGMLGASYFRELYYQADSLGINLNDSTYFDQMGDDLLNSLSFTLVTNDLFLRRGDHDFQGKSYEADRGLIFEKDFNDNTESILNQPLGYYVTPEQKSDIPLVILSPTIVNDGRRLIIGAQPYGFLNGTNFESKDVGPENIELIKLFKDNSPYDLSFLTALRMNATFPYVLPMVNLPTSPEIAAMDAGIRDNYGIKTSLRYIKALQDWISKNTSGIILLEIRDINKDYSLMSHNNISIKDRLLKPVGNFYGNYLHAQEYNASELFEFAEQSNLAIDKISFLLRKNPEDKISLSWHLTEIEKVKINKAFENQTNQKELVKLIHLLR</sequence>
<reference evidence="2 3" key="1">
    <citation type="submission" date="2018-06" db="EMBL/GenBank/DDBJ databases">
        <title>The draft genome sequence of Crocinitomix sp. SM1701.</title>
        <authorList>
            <person name="Zhang X."/>
        </authorList>
    </citation>
    <scope>NUCLEOTIDE SEQUENCE [LARGE SCALE GENOMIC DNA]</scope>
    <source>
        <strain evidence="2 3">SM1701</strain>
    </source>
</reference>
<feature type="transmembrane region" description="Helical" evidence="1">
    <location>
        <begin position="286"/>
        <end position="303"/>
    </location>
</feature>
<accession>A0A2W1MXH7</accession>
<evidence type="ECO:0000313" key="2">
    <source>
        <dbReference type="EMBL" id="PZE16839.1"/>
    </source>
</evidence>
<feature type="transmembrane region" description="Helical" evidence="1">
    <location>
        <begin position="257"/>
        <end position="279"/>
    </location>
</feature>
<dbReference type="Proteomes" id="UP000249248">
    <property type="component" value="Unassembled WGS sequence"/>
</dbReference>